<dbReference type="AlphaFoldDB" id="T1CSQ3"/>
<dbReference type="Proteomes" id="UP000018031">
    <property type="component" value="Unassembled WGS sequence"/>
</dbReference>
<keyword evidence="1" id="KW-0472">Membrane</keyword>
<sequence length="54" mass="6247">MRYAAVLFGQKKRGRGCILYVGLHLSPPSLVCFNLVFERLKSYKSVFFLFDCAR</sequence>
<feature type="transmembrane region" description="Helical" evidence="1">
    <location>
        <begin position="17"/>
        <end position="37"/>
    </location>
</feature>
<evidence type="ECO:0000313" key="2">
    <source>
        <dbReference type="EMBL" id="GAD06208.1"/>
    </source>
</evidence>
<dbReference type="EMBL" id="BAOU01000069">
    <property type="protein sequence ID" value="GAD06208.1"/>
    <property type="molecule type" value="Genomic_DNA"/>
</dbReference>
<proteinExistence type="predicted"/>
<gene>
    <name evidence="2" type="ORF">PORCRE_1932</name>
</gene>
<evidence type="ECO:0000256" key="1">
    <source>
        <dbReference type="SAM" id="Phobius"/>
    </source>
</evidence>
<keyword evidence="1" id="KW-1133">Transmembrane helix</keyword>
<comment type="caution">
    <text evidence="2">The sequence shown here is derived from an EMBL/GenBank/DDBJ whole genome shotgun (WGS) entry which is preliminary data.</text>
</comment>
<accession>T1CSQ3</accession>
<name>T1CSQ3_9PORP</name>
<evidence type="ECO:0000313" key="3">
    <source>
        <dbReference type="Proteomes" id="UP000018031"/>
    </source>
</evidence>
<organism evidence="2 3">
    <name type="scientific">Porphyromonas crevioricanis JCM 15906</name>
    <dbReference type="NCBI Taxonomy" id="1305617"/>
    <lineage>
        <taxon>Bacteria</taxon>
        <taxon>Pseudomonadati</taxon>
        <taxon>Bacteroidota</taxon>
        <taxon>Bacteroidia</taxon>
        <taxon>Bacteroidales</taxon>
        <taxon>Porphyromonadaceae</taxon>
        <taxon>Porphyromonas</taxon>
    </lineage>
</organism>
<reference evidence="2 3" key="2">
    <citation type="journal article" date="2013" name="Genome Announc.">
        <title>Draft Genome Sequences of Porphyromonas crevioricanis JCM 15906T and Porphyromonas cansulci JCM 13913T Isolated from a Canine Oral Cavity.</title>
        <authorList>
            <person name="Sakamoto M."/>
            <person name="Tanaka N."/>
            <person name="Shiwa Y."/>
            <person name="Yoshikawa H."/>
            <person name="Ohkuma M."/>
        </authorList>
    </citation>
    <scope>NUCLEOTIDE SEQUENCE [LARGE SCALE GENOMIC DNA]</scope>
    <source>
        <strain evidence="2 3">JCM 15906</strain>
    </source>
</reference>
<protein>
    <submittedName>
        <fullName evidence="2">Uncharacterized protein</fullName>
    </submittedName>
</protein>
<reference evidence="3" key="1">
    <citation type="journal article" date="2013" name="Genome">
        <title>Draft Genome Sequences of Porphyromonas crevioricanis JCM 15906T and Porphyromonas cansulci JCM 13913T Isolated from a Canine Oral Cavity.</title>
        <authorList>
            <person name="Sakamoto M."/>
            <person name="Tanaka N."/>
            <person name="Shiwa Y."/>
            <person name="Yoshikawa H."/>
            <person name="Ohkuma M."/>
        </authorList>
    </citation>
    <scope>NUCLEOTIDE SEQUENCE [LARGE SCALE GENOMIC DNA]</scope>
    <source>
        <strain evidence="3">JCM 15906</strain>
    </source>
</reference>
<keyword evidence="1" id="KW-0812">Transmembrane</keyword>